<organism evidence="7 8">
    <name type="scientific">Hymenobacter canadensis</name>
    <dbReference type="NCBI Taxonomy" id="2999067"/>
    <lineage>
        <taxon>Bacteria</taxon>
        <taxon>Pseudomonadati</taxon>
        <taxon>Bacteroidota</taxon>
        <taxon>Cytophagia</taxon>
        <taxon>Cytophagales</taxon>
        <taxon>Hymenobacteraceae</taxon>
        <taxon>Hymenobacter</taxon>
    </lineage>
</organism>
<feature type="domain" description="VWFA" evidence="6">
    <location>
        <begin position="302"/>
        <end position="489"/>
    </location>
</feature>
<dbReference type="SUPFAM" id="SSF53300">
    <property type="entry name" value="vWA-like"/>
    <property type="match status" value="1"/>
</dbReference>
<dbReference type="PANTHER" id="PTHR47763:SF1">
    <property type="entry name" value="DUF659 DOMAIN-CONTAINING PROTEIN"/>
    <property type="match status" value="1"/>
</dbReference>
<dbReference type="InterPro" id="IPR002035">
    <property type="entry name" value="VWF_A"/>
</dbReference>
<dbReference type="Pfam" id="PF25106">
    <property type="entry name" value="VWA_4"/>
    <property type="match status" value="1"/>
</dbReference>
<evidence type="ECO:0000313" key="8">
    <source>
        <dbReference type="Proteomes" id="UP001211005"/>
    </source>
</evidence>
<dbReference type="PROSITE" id="PS50234">
    <property type="entry name" value="VWFA"/>
    <property type="match status" value="1"/>
</dbReference>
<keyword evidence="3 5" id="KW-0732">Signal</keyword>
<name>A0ABY7LWP6_9BACT</name>
<dbReference type="SUPFAM" id="SSF49464">
    <property type="entry name" value="Carboxypeptidase regulatory domain-like"/>
    <property type="match status" value="1"/>
</dbReference>
<dbReference type="RefSeq" id="WP_269562052.1">
    <property type="nucleotide sequence ID" value="NZ_CP114768.1"/>
</dbReference>
<dbReference type="Proteomes" id="UP001211005">
    <property type="component" value="Plasmid unnamed1"/>
</dbReference>
<keyword evidence="8" id="KW-1185">Reference proteome</keyword>
<feature type="compositionally biased region" description="Low complexity" evidence="4">
    <location>
        <begin position="527"/>
        <end position="544"/>
    </location>
</feature>
<evidence type="ECO:0000256" key="4">
    <source>
        <dbReference type="SAM" id="MobiDB-lite"/>
    </source>
</evidence>
<accession>A0ABY7LWP6</accession>
<dbReference type="Gene3D" id="3.40.50.410">
    <property type="entry name" value="von Willebrand factor, type A domain"/>
    <property type="match status" value="1"/>
</dbReference>
<dbReference type="PANTHER" id="PTHR47763">
    <property type="entry name" value="ALPHA-PROTEIN KINASE VWKA"/>
    <property type="match status" value="1"/>
</dbReference>
<feature type="signal peptide" evidence="5">
    <location>
        <begin position="1"/>
        <end position="20"/>
    </location>
</feature>
<dbReference type="Pfam" id="PF13715">
    <property type="entry name" value="CarbopepD_reg_2"/>
    <property type="match status" value="1"/>
</dbReference>
<dbReference type="CDD" id="cd00198">
    <property type="entry name" value="vWFA"/>
    <property type="match status" value="1"/>
</dbReference>
<dbReference type="InterPro" id="IPR056861">
    <property type="entry name" value="HMCN1-like_VWA"/>
</dbReference>
<dbReference type="InterPro" id="IPR036465">
    <property type="entry name" value="vWFA_dom_sf"/>
</dbReference>
<comment type="subcellular location">
    <subcellularLocation>
        <location evidence="1">Secreted</location>
    </subcellularLocation>
</comment>
<reference evidence="7 8" key="1">
    <citation type="submission" date="2022-12" db="EMBL/GenBank/DDBJ databases">
        <title>Hymenobacter canadensis sp. nov. isolated from lake water of the Cambridge Bay, Canada.</title>
        <authorList>
            <person name="Kim W.H."/>
            <person name="Lee Y.M."/>
        </authorList>
    </citation>
    <scope>NUCLEOTIDE SEQUENCE [LARGE SCALE GENOMIC DNA]</scope>
    <source>
        <strain evidence="7 8">PAMC 29467</strain>
        <plasmid evidence="7 8">unnamed1</plasmid>
    </source>
</reference>
<evidence type="ECO:0000256" key="3">
    <source>
        <dbReference type="ARBA" id="ARBA00022729"/>
    </source>
</evidence>
<evidence type="ECO:0000313" key="7">
    <source>
        <dbReference type="EMBL" id="WBA44019.1"/>
    </source>
</evidence>
<geneLocation type="plasmid" evidence="7 8">
    <name>unnamed1</name>
</geneLocation>
<dbReference type="InterPro" id="IPR026444">
    <property type="entry name" value="Secre_tail"/>
</dbReference>
<gene>
    <name evidence="7" type="ORF">O3303_20880</name>
</gene>
<dbReference type="EMBL" id="CP114768">
    <property type="protein sequence ID" value="WBA44019.1"/>
    <property type="molecule type" value="Genomic_DNA"/>
</dbReference>
<proteinExistence type="predicted"/>
<feature type="chain" id="PRO_5046998381" evidence="5">
    <location>
        <begin position="21"/>
        <end position="627"/>
    </location>
</feature>
<keyword evidence="7" id="KW-0614">Plasmid</keyword>
<evidence type="ECO:0000256" key="1">
    <source>
        <dbReference type="ARBA" id="ARBA00004613"/>
    </source>
</evidence>
<evidence type="ECO:0000256" key="2">
    <source>
        <dbReference type="ARBA" id="ARBA00022525"/>
    </source>
</evidence>
<feature type="region of interest" description="Disordered" evidence="4">
    <location>
        <begin position="515"/>
        <end position="544"/>
    </location>
</feature>
<dbReference type="SMART" id="SM00327">
    <property type="entry name" value="VWA"/>
    <property type="match status" value="1"/>
</dbReference>
<protein>
    <submittedName>
        <fullName evidence="7">Carboxypeptidase-like regulatory domain-containing protein</fullName>
    </submittedName>
</protein>
<evidence type="ECO:0000256" key="5">
    <source>
        <dbReference type="SAM" id="SignalP"/>
    </source>
</evidence>
<sequence>MKTSLPLLLLLLLLFRGAAAQSTTVSGIVRDKASRLALPGVTVLQKGTTNGVSTNAQGRFTLVVSGSAPCLFVSSIGYVFREISLAGRPDSVTVWLEADTRALSEVVVTGVAPAGESRVSAAATMVTGAVPGVRIRGASTLAAPARAELSTRAKRETSSSGPKTGAGVLTAGEVNDFGKWHLWPDIARQELSRWGEQWRIRPLERYTAQLLTEDGYPVVGAAVQLKDQRDSLLWQARTDNTGRCELWSNLFTAKPAAAPGQVASLQAVVDGQTYTVRQPTRFQQGLNTIRVPRPCRTPAVVDVAFVVDATGSMGDEIRYLQAELEDVIGQVRDSLTGVTLNVGSVFYRDAGDEYLTRHTNLSANLGQTLNFMRAQQASGGGDFPEAVDQALDVAINELAWAPEARARLLFLILDAPPHENPQVLASLQRSVRKAAAQGIRLIPVAASGIDKSTEYLLRALALATNGTYVFLTDDSGVGNAHLKPTTDRFEVEQLNALLVKIIGRYAATTDCQVPAESAGRRPGTLSGRYTAARDTAARDTTAAPATRPGRRYAWSCYPNPTADVLHVELEGEVQELFVTDAAGKVLLRAAPVRHQAALRVDHLPTGVYFLTFFTGLGWEKTRFLVSR</sequence>
<feature type="region of interest" description="Disordered" evidence="4">
    <location>
        <begin position="147"/>
        <end position="168"/>
    </location>
</feature>
<keyword evidence="2" id="KW-0964">Secreted</keyword>
<evidence type="ECO:0000259" key="6">
    <source>
        <dbReference type="PROSITE" id="PS50234"/>
    </source>
</evidence>
<dbReference type="NCBIfam" id="TIGR04183">
    <property type="entry name" value="Por_Secre_tail"/>
    <property type="match status" value="1"/>
</dbReference>
<dbReference type="InterPro" id="IPR052969">
    <property type="entry name" value="Thr-specific_kinase-like"/>
</dbReference>
<dbReference type="InterPro" id="IPR008969">
    <property type="entry name" value="CarboxyPept-like_regulatory"/>
</dbReference>
<dbReference type="Pfam" id="PF18962">
    <property type="entry name" value="Por_Secre_tail"/>
    <property type="match status" value="1"/>
</dbReference>